<dbReference type="EMBL" id="CP100595">
    <property type="protein sequence ID" value="UTJ06014.1"/>
    <property type="molecule type" value="Genomic_DNA"/>
</dbReference>
<proteinExistence type="predicted"/>
<name>A0ABY5E1D6_9BACT</name>
<organism evidence="2 3">
    <name type="scientific">Arcobacter roscoffensis</name>
    <dbReference type="NCBI Taxonomy" id="2961520"/>
    <lineage>
        <taxon>Bacteria</taxon>
        <taxon>Pseudomonadati</taxon>
        <taxon>Campylobacterota</taxon>
        <taxon>Epsilonproteobacteria</taxon>
        <taxon>Campylobacterales</taxon>
        <taxon>Arcobacteraceae</taxon>
        <taxon>Arcobacter</taxon>
    </lineage>
</organism>
<keyword evidence="3" id="KW-1185">Reference proteome</keyword>
<keyword evidence="1" id="KW-0732">Signal</keyword>
<evidence type="ECO:0000313" key="3">
    <source>
        <dbReference type="Proteomes" id="UP001060012"/>
    </source>
</evidence>
<accession>A0ABY5E1D6</accession>
<protein>
    <recommendedName>
        <fullName evidence="4">Lipoprotein</fullName>
    </recommendedName>
</protein>
<dbReference type="PROSITE" id="PS51257">
    <property type="entry name" value="PROKAR_LIPOPROTEIN"/>
    <property type="match status" value="1"/>
</dbReference>
<dbReference type="Proteomes" id="UP001060012">
    <property type="component" value="Chromosome"/>
</dbReference>
<gene>
    <name evidence="2" type="ORF">NJU99_12245</name>
</gene>
<reference evidence="2" key="1">
    <citation type="submission" date="2022-07" db="EMBL/GenBank/DDBJ databases">
        <title>Arcobacter roscoffensis sp. nov., a marine bacterium isolated from coastal seawater collected from Roscoff, France.</title>
        <authorList>
            <person name="Pascual J."/>
            <person name="Lepeaux C."/>
            <person name="Methner A."/>
            <person name="Overmann J."/>
        </authorList>
    </citation>
    <scope>NUCLEOTIDE SEQUENCE</scope>
    <source>
        <strain evidence="2">ARW1-2F2</strain>
    </source>
</reference>
<evidence type="ECO:0008006" key="4">
    <source>
        <dbReference type="Google" id="ProtNLM"/>
    </source>
</evidence>
<evidence type="ECO:0000256" key="1">
    <source>
        <dbReference type="SAM" id="SignalP"/>
    </source>
</evidence>
<dbReference type="RefSeq" id="WP_254576195.1">
    <property type="nucleotide sequence ID" value="NZ_CP100595.1"/>
</dbReference>
<feature type="chain" id="PRO_5046250355" description="Lipoprotein" evidence="1">
    <location>
        <begin position="22"/>
        <end position="144"/>
    </location>
</feature>
<sequence length="144" mass="15610">MKRLLNLSLALTAAFAISACAKTPSAPEMASKIDIEKVCSVEKNGIKNVIATAKKYNTISQKEGLEFRRLGVNNSGIIVAVEEAIKTGAKEVNPKTFKGKKSKTVLETNFAAHRACKFAIRALQQAHEAKSTWKLAQPGAGYKY</sequence>
<evidence type="ECO:0000313" key="2">
    <source>
        <dbReference type="EMBL" id="UTJ06014.1"/>
    </source>
</evidence>
<feature type="signal peptide" evidence="1">
    <location>
        <begin position="1"/>
        <end position="21"/>
    </location>
</feature>